<name>A0ACC1KXL4_9FUNG</name>
<keyword evidence="2" id="KW-1185">Reference proteome</keyword>
<evidence type="ECO:0000313" key="1">
    <source>
        <dbReference type="EMBL" id="KAJ2797340.1"/>
    </source>
</evidence>
<dbReference type="EMBL" id="JANBUN010001624">
    <property type="protein sequence ID" value="KAJ2797340.1"/>
    <property type="molecule type" value="Genomic_DNA"/>
</dbReference>
<gene>
    <name evidence="1" type="ORF">H4R21_004359</name>
</gene>
<reference evidence="1" key="1">
    <citation type="submission" date="2022-07" db="EMBL/GenBank/DDBJ databases">
        <title>Phylogenomic reconstructions and comparative analyses of Kickxellomycotina fungi.</title>
        <authorList>
            <person name="Reynolds N.K."/>
            <person name="Stajich J.E."/>
            <person name="Barry K."/>
            <person name="Grigoriev I.V."/>
            <person name="Crous P."/>
            <person name="Smith M.E."/>
        </authorList>
    </citation>
    <scope>NUCLEOTIDE SEQUENCE</scope>
    <source>
        <strain evidence="1">BCRC 34780</strain>
    </source>
</reference>
<organism evidence="1 2">
    <name type="scientific">Coemansia helicoidea</name>
    <dbReference type="NCBI Taxonomy" id="1286919"/>
    <lineage>
        <taxon>Eukaryota</taxon>
        <taxon>Fungi</taxon>
        <taxon>Fungi incertae sedis</taxon>
        <taxon>Zoopagomycota</taxon>
        <taxon>Kickxellomycotina</taxon>
        <taxon>Kickxellomycetes</taxon>
        <taxon>Kickxellales</taxon>
        <taxon>Kickxellaceae</taxon>
        <taxon>Coemansia</taxon>
    </lineage>
</organism>
<accession>A0ACC1KXL4</accession>
<evidence type="ECO:0000313" key="2">
    <source>
        <dbReference type="Proteomes" id="UP001140087"/>
    </source>
</evidence>
<protein>
    <submittedName>
        <fullName evidence="1">Uncharacterized protein</fullName>
    </submittedName>
</protein>
<proteinExistence type="predicted"/>
<comment type="caution">
    <text evidence="1">The sequence shown here is derived from an EMBL/GenBank/DDBJ whole genome shotgun (WGS) entry which is preliminary data.</text>
</comment>
<dbReference type="Proteomes" id="UP001140087">
    <property type="component" value="Unassembled WGS sequence"/>
</dbReference>
<sequence length="132" mass="14362">MPALLPVNPSDIGHNLGALGRRAQISFITNLPPDAYESDDKVTIIVASVLGSVALIAVVGLLIAGVIRRKRRLAERAKRRANRNPNDDDDDESDDSDSEEEAAVVPPPAQQQQQQQPKPTRTGFLGFGRRRS</sequence>